<dbReference type="Gene3D" id="3.40.50.720">
    <property type="entry name" value="NAD(P)-binding Rossmann-like Domain"/>
    <property type="match status" value="1"/>
</dbReference>
<feature type="domain" description="NAD-dependent epimerase/dehydratase" evidence="1">
    <location>
        <begin position="15"/>
        <end position="249"/>
    </location>
</feature>
<name>A0A0B7JL40_BIOOC</name>
<dbReference type="InterPro" id="IPR036291">
    <property type="entry name" value="NAD(P)-bd_dom_sf"/>
</dbReference>
<dbReference type="Pfam" id="PF01370">
    <property type="entry name" value="Epimerase"/>
    <property type="match status" value="1"/>
</dbReference>
<gene>
    <name evidence="2" type="ORF">BN869_000001544_1</name>
</gene>
<dbReference type="GO" id="GO:0005737">
    <property type="term" value="C:cytoplasm"/>
    <property type="evidence" value="ECO:0007669"/>
    <property type="project" value="TreeGrafter"/>
</dbReference>
<protein>
    <recommendedName>
        <fullName evidence="1">NAD-dependent epimerase/dehydratase domain-containing protein</fullName>
    </recommendedName>
</protein>
<reference evidence="2" key="1">
    <citation type="submission" date="2015-01" db="EMBL/GenBank/DDBJ databases">
        <authorList>
            <person name="Durling Mikael"/>
        </authorList>
    </citation>
    <scope>NUCLEOTIDE SEQUENCE</scope>
</reference>
<organism evidence="2">
    <name type="scientific">Bionectria ochroleuca</name>
    <name type="common">Gliocladium roseum</name>
    <dbReference type="NCBI Taxonomy" id="29856"/>
    <lineage>
        <taxon>Eukaryota</taxon>
        <taxon>Fungi</taxon>
        <taxon>Dikarya</taxon>
        <taxon>Ascomycota</taxon>
        <taxon>Pezizomycotina</taxon>
        <taxon>Sordariomycetes</taxon>
        <taxon>Hypocreomycetidae</taxon>
        <taxon>Hypocreales</taxon>
        <taxon>Bionectriaceae</taxon>
        <taxon>Clonostachys</taxon>
    </lineage>
</organism>
<proteinExistence type="predicted"/>
<accession>A0A0B7JL40</accession>
<dbReference type="PANTHER" id="PTHR48079:SF6">
    <property type="entry name" value="NAD(P)-BINDING DOMAIN-CONTAINING PROTEIN-RELATED"/>
    <property type="match status" value="1"/>
</dbReference>
<dbReference type="InterPro" id="IPR051783">
    <property type="entry name" value="NAD(P)-dependent_oxidoreduct"/>
</dbReference>
<dbReference type="InterPro" id="IPR001509">
    <property type="entry name" value="Epimerase_deHydtase"/>
</dbReference>
<evidence type="ECO:0000259" key="1">
    <source>
        <dbReference type="Pfam" id="PF01370"/>
    </source>
</evidence>
<dbReference type="AlphaFoldDB" id="A0A0B7JL40"/>
<evidence type="ECO:0000313" key="2">
    <source>
        <dbReference type="EMBL" id="CEO45489.1"/>
    </source>
</evidence>
<dbReference type="GO" id="GO:0004029">
    <property type="term" value="F:aldehyde dehydrogenase (NAD+) activity"/>
    <property type="evidence" value="ECO:0007669"/>
    <property type="project" value="TreeGrafter"/>
</dbReference>
<dbReference type="SUPFAM" id="SSF51735">
    <property type="entry name" value="NAD(P)-binding Rossmann-fold domains"/>
    <property type="match status" value="1"/>
</dbReference>
<sequence length="358" mass="39530">MAHRAEIRQQPPTAFITGANGYIGAAVCKAFVRAGYRVFGLVRRPESAADLIRNEITPVIGSLDDLSFLEQLYTQAPTFDVIINNIEGFGDYEVLFTKISALVKELATKSNANGVKPLLLWSSGCKDYPLSPFHGDAHLTPLTEESPILSALPPARVRAETSLRVFDLHEIVDAIILRPTSVYGYSSSYYGFVLDHVKNEKARGANVLRIPGNPNSIMHSLHVDDCAEAYVSLAQHPRREEVAGQAFNISGYRYETAGETASALAQEYGLSGGVEFIPVEDAQGKEAKLENQGALSLVFYFSQWVGSDKIRKVTGWTDKRGLFCENLHVYRLAYEAEQQGGHENINLINNRIHLINQS</sequence>
<dbReference type="EMBL" id="CDPU01000002">
    <property type="protein sequence ID" value="CEO45489.1"/>
    <property type="molecule type" value="Genomic_DNA"/>
</dbReference>
<dbReference type="PANTHER" id="PTHR48079">
    <property type="entry name" value="PROTEIN YEEZ"/>
    <property type="match status" value="1"/>
</dbReference>